<name>A0ABV5D2R4_9ACTN</name>
<reference evidence="1 2" key="1">
    <citation type="submission" date="2024-04" db="EMBL/GenBank/DDBJ databases">
        <title>Polymorphospora sp. isolated from Baiyangdian Lake in Xiong'an New Area.</title>
        <authorList>
            <person name="Zhang X."/>
            <person name="Liu J."/>
        </authorList>
    </citation>
    <scope>NUCLEOTIDE SEQUENCE [LARGE SCALE GENOMIC DNA]</scope>
    <source>
        <strain evidence="1 2">2-325</strain>
    </source>
</reference>
<sequence>MPGRKHRTTIDEQRMLSMLWVLSVLVSAAPAGRAPWCRVGSPRHRWTAGRRPVWSADRAPPGYARTG</sequence>
<keyword evidence="2" id="KW-1185">Reference proteome</keyword>
<comment type="caution">
    <text evidence="1">The sequence shown here is derived from an EMBL/GenBank/DDBJ whole genome shotgun (WGS) entry which is preliminary data.</text>
</comment>
<accession>A0ABV5D2R4</accession>
<dbReference type="RefSeq" id="WP_364212663.1">
    <property type="nucleotide sequence ID" value="NZ_JBCGDC010000271.1"/>
</dbReference>
<evidence type="ECO:0000313" key="2">
    <source>
        <dbReference type="Proteomes" id="UP001582793"/>
    </source>
</evidence>
<dbReference type="EMBL" id="JBCGDC010000271">
    <property type="protein sequence ID" value="MFB6398552.1"/>
    <property type="molecule type" value="Genomic_DNA"/>
</dbReference>
<evidence type="ECO:0000313" key="1">
    <source>
        <dbReference type="EMBL" id="MFB6398552.1"/>
    </source>
</evidence>
<gene>
    <name evidence="1" type="ORF">AAFH96_36615</name>
</gene>
<protein>
    <submittedName>
        <fullName evidence="1">Uncharacterized protein</fullName>
    </submittedName>
</protein>
<organism evidence="1 2">
    <name type="scientific">Polymorphospora lycopeni</name>
    <dbReference type="NCBI Taxonomy" id="3140240"/>
    <lineage>
        <taxon>Bacteria</taxon>
        <taxon>Bacillati</taxon>
        <taxon>Actinomycetota</taxon>
        <taxon>Actinomycetes</taxon>
        <taxon>Micromonosporales</taxon>
        <taxon>Micromonosporaceae</taxon>
        <taxon>Polymorphospora</taxon>
    </lineage>
</organism>
<dbReference type="Proteomes" id="UP001582793">
    <property type="component" value="Unassembled WGS sequence"/>
</dbReference>
<proteinExistence type="predicted"/>